<organism evidence="12 13">
    <name type="scientific">Corynebacterium resistens (strain DSM 45100 / JCM 12819 / GTC 2026 / SICGH 158)</name>
    <dbReference type="NCBI Taxonomy" id="662755"/>
    <lineage>
        <taxon>Bacteria</taxon>
        <taxon>Bacillati</taxon>
        <taxon>Actinomycetota</taxon>
        <taxon>Actinomycetes</taxon>
        <taxon>Mycobacteriales</taxon>
        <taxon>Corynebacteriaceae</taxon>
        <taxon>Corynebacterium</taxon>
    </lineage>
</organism>
<dbReference type="OrthoDB" id="4427838at2"/>
<keyword evidence="3 10" id="KW-0812">Transmembrane</keyword>
<evidence type="ECO:0000313" key="12">
    <source>
        <dbReference type="EMBL" id="AEI10482.1"/>
    </source>
</evidence>
<keyword evidence="6" id="KW-0813">Transport</keyword>
<evidence type="ECO:0000256" key="5">
    <source>
        <dbReference type="ARBA" id="ARBA00023136"/>
    </source>
</evidence>
<dbReference type="Pfam" id="PF02537">
    <property type="entry name" value="CRCB"/>
    <property type="match status" value="1"/>
</dbReference>
<comment type="subcellular location">
    <subcellularLocation>
        <location evidence="1">Cell membrane</location>
        <topology evidence="1">Multi-pass membrane protein</topology>
    </subcellularLocation>
</comment>
<gene>
    <name evidence="12" type="ordered locus">CRES_2129</name>
</gene>
<evidence type="ECO:0000256" key="4">
    <source>
        <dbReference type="ARBA" id="ARBA00022989"/>
    </source>
</evidence>
<keyword evidence="13" id="KW-1185">Reference proteome</keyword>
<keyword evidence="4 10" id="KW-1133">Transmembrane helix</keyword>
<dbReference type="RefSeq" id="WP_013889461.1">
    <property type="nucleotide sequence ID" value="NC_015673.1"/>
</dbReference>
<evidence type="ECO:0000256" key="10">
    <source>
        <dbReference type="RuleBase" id="RU004340"/>
    </source>
</evidence>
<dbReference type="AlphaFoldDB" id="F8E3F6"/>
<evidence type="ECO:0000256" key="6">
    <source>
        <dbReference type="ARBA" id="ARBA00023303"/>
    </source>
</evidence>
<evidence type="ECO:0000256" key="8">
    <source>
        <dbReference type="ARBA" id="ARBA00035585"/>
    </source>
</evidence>
<keyword evidence="5 10" id="KW-0472">Membrane</keyword>
<dbReference type="KEGG" id="crd:CRES_2129"/>
<evidence type="ECO:0000256" key="2">
    <source>
        <dbReference type="ARBA" id="ARBA00022475"/>
    </source>
</evidence>
<evidence type="ECO:0000256" key="11">
    <source>
        <dbReference type="SAM" id="MobiDB-lite"/>
    </source>
</evidence>
<feature type="compositionally biased region" description="Polar residues" evidence="11">
    <location>
        <begin position="181"/>
        <end position="190"/>
    </location>
</feature>
<dbReference type="Proteomes" id="UP000000492">
    <property type="component" value="Chromosome"/>
</dbReference>
<comment type="similarity">
    <text evidence="7 10">Belongs to the fluoride channel Fluc/FEX (TC 1.A.43) family.</text>
</comment>
<evidence type="ECO:0000313" key="13">
    <source>
        <dbReference type="Proteomes" id="UP000000492"/>
    </source>
</evidence>
<accession>F8E3F6</accession>
<sequence length="210" mass="21880">MTITPAHSQPTVPRQYLWVFLGGMIGTFARWLLSTALPRVSLAPSSGNYLWDIWGMPGLSLMLCNAVGAGLLAVLITMYPDAKSNPRLLWGTGALGAFTSYSALASLAAGLEASSAQLRAGMEAFPTFGEVVGGFSYCLVSLLVGMIAAVAGRIWGAGIRGTQVVRSPQSAEVSGREPASGNPSVPPSHSSAEKESGKQEHTDQPTAGEE</sequence>
<feature type="transmembrane region" description="Helical" evidence="10">
    <location>
        <begin position="16"/>
        <end position="33"/>
    </location>
</feature>
<evidence type="ECO:0000256" key="1">
    <source>
        <dbReference type="ARBA" id="ARBA00004651"/>
    </source>
</evidence>
<protein>
    <recommendedName>
        <fullName evidence="10">Fluoride-specific ion channel</fullName>
    </recommendedName>
</protein>
<dbReference type="HOGENOM" id="CLU_1308392_0_0_11"/>
<feature type="transmembrane region" description="Helical" evidence="10">
    <location>
        <begin position="88"/>
        <end position="111"/>
    </location>
</feature>
<name>F8E3F6_CORRG</name>
<keyword evidence="2 10" id="KW-1003">Cell membrane</keyword>
<keyword evidence="6" id="KW-0407">Ion channel</keyword>
<comment type="function">
    <text evidence="9">Fluoride-specific ion channel. Important for reducing fluoride concentration in the cell, thus reducing its toxicity.</text>
</comment>
<evidence type="ECO:0000256" key="3">
    <source>
        <dbReference type="ARBA" id="ARBA00022692"/>
    </source>
</evidence>
<feature type="transmembrane region" description="Helical" evidence="10">
    <location>
        <begin position="53"/>
        <end position="76"/>
    </location>
</feature>
<dbReference type="STRING" id="662755.CRES_2129"/>
<evidence type="ECO:0000256" key="9">
    <source>
        <dbReference type="ARBA" id="ARBA00049940"/>
    </source>
</evidence>
<keyword evidence="6" id="KW-0406">Ion transport</keyword>
<dbReference type="GO" id="GO:0005886">
    <property type="term" value="C:plasma membrane"/>
    <property type="evidence" value="ECO:0007669"/>
    <property type="project" value="UniProtKB-SubCell"/>
</dbReference>
<dbReference type="GO" id="GO:0034220">
    <property type="term" value="P:monoatomic ion transmembrane transport"/>
    <property type="evidence" value="ECO:0007669"/>
    <property type="project" value="UniProtKB-KW"/>
</dbReference>
<dbReference type="EMBL" id="CP002857">
    <property type="protein sequence ID" value="AEI10482.1"/>
    <property type="molecule type" value="Genomic_DNA"/>
</dbReference>
<feature type="transmembrane region" description="Helical" evidence="10">
    <location>
        <begin position="131"/>
        <end position="151"/>
    </location>
</feature>
<reference evidence="12 13" key="1">
    <citation type="journal article" date="2012" name="BMC Genomics">
        <title>Complete genome sequence, lifestyle, and multi-drug resistance of the human pathogen Corynebacterium resistens DSM 45100 isolated from blood samples of a leukemia patient.</title>
        <authorList>
            <person name="Schroder J."/>
            <person name="Maus I."/>
            <person name="Meyer K."/>
            <person name="Wordemann S."/>
            <person name="Blom J."/>
            <person name="Jaenicke S."/>
            <person name="Schneider J."/>
            <person name="Trost E."/>
            <person name="Tauch A."/>
        </authorList>
    </citation>
    <scope>NUCLEOTIDE SEQUENCE [LARGE SCALE GENOMIC DNA]</scope>
    <source>
        <strain evidence="13">DSM 45100 / JCM 12819 / CCUG 50093 / GTC 2026 / SICGH 158</strain>
    </source>
</reference>
<feature type="region of interest" description="Disordered" evidence="11">
    <location>
        <begin position="167"/>
        <end position="210"/>
    </location>
</feature>
<feature type="compositionally biased region" description="Basic and acidic residues" evidence="11">
    <location>
        <begin position="191"/>
        <end position="203"/>
    </location>
</feature>
<dbReference type="InterPro" id="IPR003691">
    <property type="entry name" value="FluC"/>
</dbReference>
<proteinExistence type="inferred from homology"/>
<evidence type="ECO:0000256" key="7">
    <source>
        <dbReference type="ARBA" id="ARBA00035120"/>
    </source>
</evidence>
<comment type="catalytic activity">
    <reaction evidence="8">
        <text>fluoride(in) = fluoride(out)</text>
        <dbReference type="Rhea" id="RHEA:76159"/>
        <dbReference type="ChEBI" id="CHEBI:17051"/>
    </reaction>
    <physiologicalReaction direction="left-to-right" evidence="8">
        <dbReference type="Rhea" id="RHEA:76160"/>
    </physiologicalReaction>
</comment>